<evidence type="ECO:0000256" key="1">
    <source>
        <dbReference type="ARBA" id="ARBA00004141"/>
    </source>
</evidence>
<dbReference type="Gene3D" id="1.20.144.10">
    <property type="entry name" value="Phosphatidic acid phosphatase type 2/haloperoxidase"/>
    <property type="match status" value="1"/>
</dbReference>
<dbReference type="GO" id="GO:0070916">
    <property type="term" value="C:inositol phosphoceramide synthase complex"/>
    <property type="evidence" value="ECO:0007669"/>
    <property type="project" value="TreeGrafter"/>
</dbReference>
<dbReference type="GO" id="GO:0030148">
    <property type="term" value="P:sphingolipid biosynthetic process"/>
    <property type="evidence" value="ECO:0007669"/>
    <property type="project" value="TreeGrafter"/>
</dbReference>
<dbReference type="InterPro" id="IPR000326">
    <property type="entry name" value="PAP2/HPO"/>
</dbReference>
<dbReference type="GO" id="GO:0016020">
    <property type="term" value="C:membrane"/>
    <property type="evidence" value="ECO:0007669"/>
    <property type="project" value="UniProtKB-SubCell"/>
</dbReference>
<protein>
    <submittedName>
        <fullName evidence="8">Phosphatidic acid phosphatase type 2/haloperoxidase</fullName>
    </submittedName>
</protein>
<evidence type="ECO:0000256" key="3">
    <source>
        <dbReference type="ARBA" id="ARBA00022989"/>
    </source>
</evidence>
<comment type="subcellular location">
    <subcellularLocation>
        <location evidence="1">Membrane</location>
        <topology evidence="1">Multi-pass membrane protein</topology>
    </subcellularLocation>
</comment>
<dbReference type="SMART" id="SM00014">
    <property type="entry name" value="acidPPc"/>
    <property type="match status" value="1"/>
</dbReference>
<evidence type="ECO:0000256" key="5">
    <source>
        <dbReference type="SAM" id="MobiDB-lite"/>
    </source>
</evidence>
<dbReference type="GO" id="GO:0004601">
    <property type="term" value="F:peroxidase activity"/>
    <property type="evidence" value="ECO:0007669"/>
    <property type="project" value="UniProtKB-KW"/>
</dbReference>
<evidence type="ECO:0000256" key="4">
    <source>
        <dbReference type="ARBA" id="ARBA00023136"/>
    </source>
</evidence>
<dbReference type="InterPro" id="IPR026841">
    <property type="entry name" value="Aur1/Ipt1"/>
</dbReference>
<keyword evidence="8" id="KW-0575">Peroxidase</keyword>
<reference evidence="8" key="1">
    <citation type="submission" date="2014-08" db="EMBL/GenBank/DDBJ databases">
        <authorList>
            <person name="Sharma Rahul"/>
            <person name="Thines Marco"/>
        </authorList>
    </citation>
    <scope>NUCLEOTIDE SEQUENCE</scope>
</reference>
<dbReference type="InterPro" id="IPR052185">
    <property type="entry name" value="IPC_Synthase-Related"/>
</dbReference>
<keyword evidence="8" id="KW-0560">Oxidoreductase</keyword>
<dbReference type="PANTHER" id="PTHR31310:SF11">
    <property type="entry name" value="INOSITOL PHOSPHORYLCERAMIDE SYNTHASE CATALYTIC SUBUNIT AUR1"/>
    <property type="match status" value="1"/>
</dbReference>
<dbReference type="InterPro" id="IPR036938">
    <property type="entry name" value="PAP2/HPO_sf"/>
</dbReference>
<evidence type="ECO:0000256" key="6">
    <source>
        <dbReference type="SAM" id="Phobius"/>
    </source>
</evidence>
<proteinExistence type="predicted"/>
<sequence length="448" mass="49469">MAMAVSSSTLPPHQQSLIPLSSRTSAGFIRYLLQNIINALKRLNTQTSPSVTIQKLQRHRWSLRKDYPYAIQAAVWVFSLYVMEAPRFPFKLIIPVVYAIITMVPILGQFFFPATPILTWLILFYSSRYIPENWRPAVHVSLLPTLESVLYGANISDILTRFTHPVLDLLAWFPYGVVHFVIPFVVAAIAFVFGPRGSINFWGKAFGYMNMAGVIIQIVFPCAPPWYELIHGLTPANYSMAGSAGGLARIDHLFGGSGYTETFSNSPMVFGAFPSLHAGSATIEALFLTHFFPRFKVFYWIYVAVLYWATMYLTHHYLIDAVAGACLATFCFYYWLPAELREWETGGVGRFDEYSLVNNLRDAPSSPSGSHRSLDDEIRKLEEGDPSPVNLSHAHSHSHSLSQGPSQGQGGTISRPASRNTNVGGTSSGSGGATDGGPSRKGPDGEIS</sequence>
<keyword evidence="3 6" id="KW-1133">Transmembrane helix</keyword>
<dbReference type="AlphaFoldDB" id="A0A0F7SQG1"/>
<keyword evidence="2 6" id="KW-0812">Transmembrane</keyword>
<name>A0A0F7SQG1_PHARH</name>
<keyword evidence="4 6" id="KW-0472">Membrane</keyword>
<feature type="transmembrane region" description="Helical" evidence="6">
    <location>
        <begin position="96"/>
        <end position="125"/>
    </location>
</feature>
<dbReference type="GO" id="GO:0006676">
    <property type="term" value="P:mannosyl diphosphorylinositol ceramide metabolic process"/>
    <property type="evidence" value="ECO:0007669"/>
    <property type="project" value="TreeGrafter"/>
</dbReference>
<accession>A0A0F7SQG1</accession>
<evidence type="ECO:0000259" key="7">
    <source>
        <dbReference type="SMART" id="SM00014"/>
    </source>
</evidence>
<evidence type="ECO:0000313" key="8">
    <source>
        <dbReference type="EMBL" id="CED84472.1"/>
    </source>
</evidence>
<feature type="compositionally biased region" description="Gly residues" evidence="5">
    <location>
        <begin position="426"/>
        <end position="435"/>
    </location>
</feature>
<feature type="transmembrane region" description="Helical" evidence="6">
    <location>
        <begin position="172"/>
        <end position="193"/>
    </location>
</feature>
<organism evidence="8">
    <name type="scientific">Phaffia rhodozyma</name>
    <name type="common">Yeast</name>
    <name type="synonym">Xanthophyllomyces dendrorhous</name>
    <dbReference type="NCBI Taxonomy" id="264483"/>
    <lineage>
        <taxon>Eukaryota</taxon>
        <taxon>Fungi</taxon>
        <taxon>Dikarya</taxon>
        <taxon>Basidiomycota</taxon>
        <taxon>Agaricomycotina</taxon>
        <taxon>Tremellomycetes</taxon>
        <taxon>Cystofilobasidiales</taxon>
        <taxon>Mrakiaceae</taxon>
        <taxon>Phaffia</taxon>
    </lineage>
</organism>
<dbReference type="Pfam" id="PF14378">
    <property type="entry name" value="PAP2_3"/>
    <property type="match status" value="1"/>
</dbReference>
<feature type="domain" description="Phosphatidic acid phosphatase type 2/haloperoxidase" evidence="7">
    <location>
        <begin position="196"/>
        <end position="336"/>
    </location>
</feature>
<feature type="transmembrane region" description="Helical" evidence="6">
    <location>
        <begin position="205"/>
        <end position="227"/>
    </location>
</feature>
<dbReference type="PANTHER" id="PTHR31310">
    <property type="match status" value="1"/>
</dbReference>
<dbReference type="CDD" id="cd03386">
    <property type="entry name" value="PAP2_Aur1_like"/>
    <property type="match status" value="1"/>
</dbReference>
<evidence type="ECO:0000256" key="2">
    <source>
        <dbReference type="ARBA" id="ARBA00022692"/>
    </source>
</evidence>
<dbReference type="EMBL" id="LN483166">
    <property type="protein sequence ID" value="CED84472.1"/>
    <property type="molecule type" value="Genomic_DNA"/>
</dbReference>
<dbReference type="SUPFAM" id="SSF48317">
    <property type="entry name" value="Acid phosphatase/Vanadium-dependent haloperoxidase"/>
    <property type="match status" value="1"/>
</dbReference>
<feature type="transmembrane region" description="Helical" evidence="6">
    <location>
        <begin position="295"/>
        <end position="311"/>
    </location>
</feature>
<feature type="region of interest" description="Disordered" evidence="5">
    <location>
        <begin position="382"/>
        <end position="448"/>
    </location>
</feature>